<sequence>MIVGTAAKVQAQLGVRIADVTPEDVKSWLVNNEGNRNLRGGWINKLARDMTAGTYTLSPDCIAFDQHGKLINGQHRLLAIIKSGTTQTMLIVDGLPSNSITNIDTGMLRQFGDMLHFHRGEVNGRTLGAVVSFVYIWHALEGNYRPDTWRAGPTTEEGLAFFDEKAELFREAARWVAMVKGAWCGTSALWRFVRHLSRNRARGCG</sequence>
<dbReference type="AlphaFoldDB" id="A0A0F9BU72"/>
<dbReference type="EMBL" id="LAZR01050185">
    <property type="protein sequence ID" value="KKK87926.1"/>
    <property type="molecule type" value="Genomic_DNA"/>
</dbReference>
<reference evidence="1" key="1">
    <citation type="journal article" date="2015" name="Nature">
        <title>Complex archaea that bridge the gap between prokaryotes and eukaryotes.</title>
        <authorList>
            <person name="Spang A."/>
            <person name="Saw J.H."/>
            <person name="Jorgensen S.L."/>
            <person name="Zaremba-Niedzwiedzka K."/>
            <person name="Martijn J."/>
            <person name="Lind A.E."/>
            <person name="van Eijk R."/>
            <person name="Schleper C."/>
            <person name="Guy L."/>
            <person name="Ettema T.J."/>
        </authorList>
    </citation>
    <scope>NUCLEOTIDE SEQUENCE</scope>
</reference>
<organism evidence="1">
    <name type="scientific">marine sediment metagenome</name>
    <dbReference type="NCBI Taxonomy" id="412755"/>
    <lineage>
        <taxon>unclassified sequences</taxon>
        <taxon>metagenomes</taxon>
        <taxon>ecological metagenomes</taxon>
    </lineage>
</organism>
<gene>
    <name evidence="1" type="ORF">LCGC14_2748340</name>
</gene>
<accession>A0A0F9BU72</accession>
<protein>
    <submittedName>
        <fullName evidence="1">Uncharacterized protein</fullName>
    </submittedName>
</protein>
<evidence type="ECO:0000313" key="1">
    <source>
        <dbReference type="EMBL" id="KKK87926.1"/>
    </source>
</evidence>
<proteinExistence type="predicted"/>
<comment type="caution">
    <text evidence="1">The sequence shown here is derived from an EMBL/GenBank/DDBJ whole genome shotgun (WGS) entry which is preliminary data.</text>
</comment>
<name>A0A0F9BU72_9ZZZZ</name>